<evidence type="ECO:0000256" key="9">
    <source>
        <dbReference type="HAMAP-Rule" id="MF_01658"/>
    </source>
</evidence>
<dbReference type="GO" id="GO:0006744">
    <property type="term" value="P:ubiquinone biosynthetic process"/>
    <property type="evidence" value="ECO:0007669"/>
    <property type="project" value="UniProtKB-UniRule"/>
</dbReference>
<comment type="catalytic activity">
    <reaction evidence="9">
        <text>a 5-methoxy-2-methyl-3-(all-trans-polyprenyl)benzene-1,4-diol + AH2 + O2 = a 3-demethylubiquinol + A + H2O</text>
        <dbReference type="Rhea" id="RHEA:50908"/>
        <dbReference type="Rhea" id="RHEA-COMP:10859"/>
        <dbReference type="Rhea" id="RHEA-COMP:10914"/>
        <dbReference type="ChEBI" id="CHEBI:13193"/>
        <dbReference type="ChEBI" id="CHEBI:15377"/>
        <dbReference type="ChEBI" id="CHEBI:15379"/>
        <dbReference type="ChEBI" id="CHEBI:17499"/>
        <dbReference type="ChEBI" id="CHEBI:84167"/>
        <dbReference type="ChEBI" id="CHEBI:84422"/>
        <dbReference type="EC" id="1.14.99.60"/>
    </reaction>
</comment>
<evidence type="ECO:0000313" key="12">
    <source>
        <dbReference type="Proteomes" id="UP000580517"/>
    </source>
</evidence>
<keyword evidence="12" id="KW-1185">Reference proteome</keyword>
<evidence type="ECO:0000256" key="4">
    <source>
        <dbReference type="ARBA" id="ARBA00022723"/>
    </source>
</evidence>
<feature type="binding site" evidence="9">
    <location>
        <position position="125"/>
    </location>
    <ligand>
        <name>Fe cation</name>
        <dbReference type="ChEBI" id="CHEBI:24875"/>
        <label>1</label>
    </ligand>
</feature>
<evidence type="ECO:0000256" key="6">
    <source>
        <dbReference type="ARBA" id="ARBA00023004"/>
    </source>
</evidence>
<comment type="similarity">
    <text evidence="9">Belongs to the COQ7 family.</text>
</comment>
<protein>
    <recommendedName>
        <fullName evidence="9">3-demethoxyubiquinol 3-hydroxylase</fullName>
        <shortName evidence="9">DMQ hydroxylase</shortName>
        <ecNumber evidence="9">1.14.99.60</ecNumber>
    </recommendedName>
    <alternativeName>
        <fullName evidence="9">2-nonaprenyl-3-methyl-6-methoxy-1,4-benzoquinol hydroxylase</fullName>
    </alternativeName>
</protein>
<dbReference type="EMBL" id="JACCEW010000001">
    <property type="protein sequence ID" value="NYT35734.1"/>
    <property type="molecule type" value="Genomic_DNA"/>
</dbReference>
<organism evidence="11 12">
    <name type="scientific">Allopusillimonas soli</name>
    <dbReference type="NCBI Taxonomy" id="659016"/>
    <lineage>
        <taxon>Bacteria</taxon>
        <taxon>Pseudomonadati</taxon>
        <taxon>Pseudomonadota</taxon>
        <taxon>Betaproteobacteria</taxon>
        <taxon>Burkholderiales</taxon>
        <taxon>Alcaligenaceae</taxon>
        <taxon>Allopusillimonas</taxon>
    </lineage>
</organism>
<feature type="binding site" evidence="9">
    <location>
        <position position="177"/>
    </location>
    <ligand>
        <name>Fe cation</name>
        <dbReference type="ChEBI" id="CHEBI:24875"/>
        <label>2</label>
    </ligand>
</feature>
<feature type="compositionally biased region" description="Low complexity" evidence="10">
    <location>
        <begin position="38"/>
        <end position="75"/>
    </location>
</feature>
<accession>A0A853F5E0</accession>
<feature type="binding site" evidence="9">
    <location>
        <position position="95"/>
    </location>
    <ligand>
        <name>Fe cation</name>
        <dbReference type="ChEBI" id="CHEBI:24875"/>
        <label>1</label>
    </ligand>
</feature>
<evidence type="ECO:0000256" key="5">
    <source>
        <dbReference type="ARBA" id="ARBA00023002"/>
    </source>
</evidence>
<evidence type="ECO:0000256" key="1">
    <source>
        <dbReference type="ARBA" id="ARBA00004749"/>
    </source>
</evidence>
<feature type="binding site" evidence="9">
    <location>
        <position position="212"/>
    </location>
    <ligand>
        <name>Fe cation</name>
        <dbReference type="ChEBI" id="CHEBI:24875"/>
        <label>2</label>
    </ligand>
</feature>
<dbReference type="PANTHER" id="PTHR11237">
    <property type="entry name" value="COENZYME Q10 BIOSYNTHESIS PROTEIN 7"/>
    <property type="match status" value="1"/>
</dbReference>
<evidence type="ECO:0000256" key="2">
    <source>
        <dbReference type="ARBA" id="ARBA00022475"/>
    </source>
</evidence>
<keyword evidence="5 9" id="KW-0560">Oxidoreductase</keyword>
<dbReference type="GO" id="GO:0008682">
    <property type="term" value="F:3-demethoxyubiquinol 3-hydroxylase activity"/>
    <property type="evidence" value="ECO:0007669"/>
    <property type="project" value="UniProtKB-EC"/>
</dbReference>
<comment type="pathway">
    <text evidence="1 9">Cofactor biosynthesis; ubiquinone biosynthesis.</text>
</comment>
<dbReference type="InterPro" id="IPR047809">
    <property type="entry name" value="COQ7_proteobact"/>
</dbReference>
<feature type="binding site" evidence="9">
    <location>
        <position position="125"/>
    </location>
    <ligand>
        <name>Fe cation</name>
        <dbReference type="ChEBI" id="CHEBI:24875"/>
        <label>2</label>
    </ligand>
</feature>
<evidence type="ECO:0000256" key="8">
    <source>
        <dbReference type="ARBA" id="ARBA00023136"/>
    </source>
</evidence>
<keyword evidence="6 9" id="KW-0408">Iron</keyword>
<dbReference type="Gene3D" id="1.20.1260.10">
    <property type="match status" value="1"/>
</dbReference>
<comment type="caution">
    <text evidence="11">The sequence shown here is derived from an EMBL/GenBank/DDBJ whole genome shotgun (WGS) entry which is preliminary data.</text>
</comment>
<keyword evidence="3 9" id="KW-0831">Ubiquinone biosynthesis</keyword>
<dbReference type="HAMAP" id="MF_01658">
    <property type="entry name" value="COQ7"/>
    <property type="match status" value="1"/>
</dbReference>
<proteinExistence type="inferred from homology"/>
<dbReference type="Proteomes" id="UP000580517">
    <property type="component" value="Unassembled WGS sequence"/>
</dbReference>
<gene>
    <name evidence="9 11" type="primary">coq7</name>
    <name evidence="11" type="ORF">H0A68_02530</name>
</gene>
<dbReference type="GO" id="GO:0005886">
    <property type="term" value="C:plasma membrane"/>
    <property type="evidence" value="ECO:0007669"/>
    <property type="project" value="UniProtKB-SubCell"/>
</dbReference>
<sequence length="246" mass="26594">MFERRLGTVDRILSEIGRAAQVLAGVAQASRPNPAGKQAPVAAQTHATAAPMASPEDAGAGRASAEASAAAQADALTPEQARHAAGLMRVNHVGEICAQALYRGQALFCGDASIRNLLYQAASEEVDHLAWCRERVVELGGRPSLLNPLWYAGSFTLGVVASHAGVPRNLGFMAETERQVEQHLEGHLRELPPNDYRSRRIVAQMREDEIHHRDTAEVNGAHRLPAPARLAMRAMSRVMTTTAYRI</sequence>
<evidence type="ECO:0000256" key="3">
    <source>
        <dbReference type="ARBA" id="ARBA00022688"/>
    </source>
</evidence>
<evidence type="ECO:0000256" key="10">
    <source>
        <dbReference type="SAM" id="MobiDB-lite"/>
    </source>
</evidence>
<comment type="function">
    <text evidence="9">Catalyzes the hydroxylation of 2-nonaprenyl-3-methyl-6-methoxy-1,4-benzoquinol during ubiquinone biosynthesis.</text>
</comment>
<evidence type="ECO:0000313" key="11">
    <source>
        <dbReference type="EMBL" id="NYT35734.1"/>
    </source>
</evidence>
<reference evidence="11 12" key="1">
    <citation type="submission" date="2020-07" db="EMBL/GenBank/DDBJ databases">
        <title>Taxonomic revisions and descriptions of new bacterial species based on genomic comparisons in the high-G+C-content subgroup of the family Alcaligenaceae.</title>
        <authorList>
            <person name="Szabo A."/>
            <person name="Felfoldi T."/>
        </authorList>
    </citation>
    <scope>NUCLEOTIDE SEQUENCE [LARGE SCALE GENOMIC DNA]</scope>
    <source>
        <strain evidence="11 12">DSM 25264</strain>
    </source>
</reference>
<comment type="subcellular location">
    <subcellularLocation>
        <location evidence="9">Cell membrane</location>
        <topology evidence="9">Peripheral membrane protein</topology>
    </subcellularLocation>
</comment>
<dbReference type="EC" id="1.14.99.60" evidence="9"/>
<keyword evidence="8 9" id="KW-0472">Membrane</keyword>
<dbReference type="PANTHER" id="PTHR11237:SF4">
    <property type="entry name" value="5-DEMETHOXYUBIQUINONE HYDROXYLASE, MITOCHONDRIAL"/>
    <property type="match status" value="1"/>
</dbReference>
<dbReference type="CDD" id="cd01042">
    <property type="entry name" value="DMQH"/>
    <property type="match status" value="1"/>
</dbReference>
<dbReference type="GO" id="GO:0046872">
    <property type="term" value="F:metal ion binding"/>
    <property type="evidence" value="ECO:0007669"/>
    <property type="project" value="UniProtKB-KW"/>
</dbReference>
<feature type="binding site" evidence="9">
    <location>
        <position position="209"/>
    </location>
    <ligand>
        <name>Fe cation</name>
        <dbReference type="ChEBI" id="CHEBI:24875"/>
        <label>1</label>
    </ligand>
</feature>
<comment type="cofactor">
    <cofactor evidence="9">
        <name>Fe cation</name>
        <dbReference type="ChEBI" id="CHEBI:24875"/>
    </cofactor>
    <text evidence="9">Binds 2 iron ions per subunit.</text>
</comment>
<dbReference type="InterPro" id="IPR011566">
    <property type="entry name" value="Ubq_synth_Coq7"/>
</dbReference>
<keyword evidence="4 9" id="KW-0479">Metal-binding</keyword>
<dbReference type="OrthoDB" id="5192789at2"/>
<dbReference type="UniPathway" id="UPA00232"/>
<dbReference type="Pfam" id="PF03232">
    <property type="entry name" value="COQ7"/>
    <property type="match status" value="1"/>
</dbReference>
<feature type="region of interest" description="Disordered" evidence="10">
    <location>
        <begin position="30"/>
        <end position="76"/>
    </location>
</feature>
<dbReference type="SUPFAM" id="SSF47240">
    <property type="entry name" value="Ferritin-like"/>
    <property type="match status" value="1"/>
</dbReference>
<feature type="binding site" evidence="9">
    <location>
        <position position="209"/>
    </location>
    <ligand>
        <name>Fe cation</name>
        <dbReference type="ChEBI" id="CHEBI:24875"/>
        <label>2</label>
    </ligand>
</feature>
<name>A0A853F5E0_9BURK</name>
<evidence type="ECO:0000256" key="7">
    <source>
        <dbReference type="ARBA" id="ARBA00023033"/>
    </source>
</evidence>
<dbReference type="AlphaFoldDB" id="A0A853F5E0"/>
<feature type="binding site" evidence="9">
    <location>
        <position position="128"/>
    </location>
    <ligand>
        <name>Fe cation</name>
        <dbReference type="ChEBI" id="CHEBI:24875"/>
        <label>1</label>
    </ligand>
</feature>
<dbReference type="NCBIfam" id="NF033656">
    <property type="entry name" value="DMQ_monoox_COQ7"/>
    <property type="match status" value="1"/>
</dbReference>
<dbReference type="InterPro" id="IPR012347">
    <property type="entry name" value="Ferritin-like"/>
</dbReference>
<dbReference type="InterPro" id="IPR009078">
    <property type="entry name" value="Ferritin-like_SF"/>
</dbReference>
<keyword evidence="7 9" id="KW-0503">Monooxygenase</keyword>
<keyword evidence="2 9" id="KW-1003">Cell membrane</keyword>